<dbReference type="EMBL" id="CM007900">
    <property type="protein sequence ID" value="OTG08489.1"/>
    <property type="molecule type" value="Genomic_DNA"/>
</dbReference>
<name>A0A251TCM1_HELAN</name>
<protein>
    <submittedName>
        <fullName evidence="2">Uncharacterized protein</fullName>
    </submittedName>
</protein>
<reference evidence="1 3" key="1">
    <citation type="journal article" date="2017" name="Nature">
        <title>The sunflower genome provides insights into oil metabolism, flowering and Asterid evolution.</title>
        <authorList>
            <person name="Badouin H."/>
            <person name="Gouzy J."/>
            <person name="Grassa C.J."/>
            <person name="Murat F."/>
            <person name="Staton S.E."/>
            <person name="Cottret L."/>
            <person name="Lelandais-Briere C."/>
            <person name="Owens G.L."/>
            <person name="Carrere S."/>
            <person name="Mayjonade B."/>
            <person name="Legrand L."/>
            <person name="Gill N."/>
            <person name="Kane N.C."/>
            <person name="Bowers J.E."/>
            <person name="Hubner S."/>
            <person name="Bellec A."/>
            <person name="Berard A."/>
            <person name="Berges H."/>
            <person name="Blanchet N."/>
            <person name="Boniface M.C."/>
            <person name="Brunel D."/>
            <person name="Catrice O."/>
            <person name="Chaidir N."/>
            <person name="Claudel C."/>
            <person name="Donnadieu C."/>
            <person name="Faraut T."/>
            <person name="Fievet G."/>
            <person name="Helmstetter N."/>
            <person name="King M."/>
            <person name="Knapp S.J."/>
            <person name="Lai Z."/>
            <person name="Le Paslier M.C."/>
            <person name="Lippi Y."/>
            <person name="Lorenzon L."/>
            <person name="Mandel J.R."/>
            <person name="Marage G."/>
            <person name="Marchand G."/>
            <person name="Marquand E."/>
            <person name="Bret-Mestries E."/>
            <person name="Morien E."/>
            <person name="Nambeesan S."/>
            <person name="Nguyen T."/>
            <person name="Pegot-Espagnet P."/>
            <person name="Pouilly N."/>
            <person name="Raftis F."/>
            <person name="Sallet E."/>
            <person name="Schiex T."/>
            <person name="Thomas J."/>
            <person name="Vandecasteele C."/>
            <person name="Vares D."/>
            <person name="Vear F."/>
            <person name="Vautrin S."/>
            <person name="Crespi M."/>
            <person name="Mangin B."/>
            <person name="Burke J.M."/>
            <person name="Salse J."/>
            <person name="Munos S."/>
            <person name="Vincourt P."/>
            <person name="Rieseberg L.H."/>
            <person name="Langlade N.B."/>
        </authorList>
    </citation>
    <scope>NUCLEOTIDE SEQUENCE [LARGE SCALE GENOMIC DNA]</scope>
    <source>
        <strain evidence="3">cv. SF193</strain>
        <tissue evidence="1">Leaves</tissue>
    </source>
</reference>
<dbReference type="EMBL" id="MNCJ02000330">
    <property type="protein sequence ID" value="KAF5764730.1"/>
    <property type="molecule type" value="Genomic_DNA"/>
</dbReference>
<keyword evidence="3" id="KW-1185">Reference proteome</keyword>
<proteinExistence type="predicted"/>
<dbReference type="Gramene" id="mRNA:HanXRQr2_Chr15g0695441">
    <property type="protein sequence ID" value="mRNA:HanXRQr2_Chr15g0695441"/>
    <property type="gene ID" value="HanXRQr2_Chr15g0695441"/>
</dbReference>
<dbReference type="Proteomes" id="UP000215914">
    <property type="component" value="Chromosome 11"/>
</dbReference>
<evidence type="ECO:0000313" key="2">
    <source>
        <dbReference type="EMBL" id="OTG08489.1"/>
    </source>
</evidence>
<reference evidence="1" key="3">
    <citation type="submission" date="2020-06" db="EMBL/GenBank/DDBJ databases">
        <title>Helianthus annuus Genome sequencing and assembly Release 2.</title>
        <authorList>
            <person name="Gouzy J."/>
            <person name="Langlade N."/>
            <person name="Munos S."/>
        </authorList>
    </citation>
    <scope>NUCLEOTIDE SEQUENCE</scope>
    <source>
        <tissue evidence="1">Leaves</tissue>
    </source>
</reference>
<dbReference type="InParanoid" id="A0A251TCM1"/>
<organism evidence="2 3">
    <name type="scientific">Helianthus annuus</name>
    <name type="common">Common sunflower</name>
    <dbReference type="NCBI Taxonomy" id="4232"/>
    <lineage>
        <taxon>Eukaryota</taxon>
        <taxon>Viridiplantae</taxon>
        <taxon>Streptophyta</taxon>
        <taxon>Embryophyta</taxon>
        <taxon>Tracheophyta</taxon>
        <taxon>Spermatophyta</taxon>
        <taxon>Magnoliopsida</taxon>
        <taxon>eudicotyledons</taxon>
        <taxon>Gunneridae</taxon>
        <taxon>Pentapetalae</taxon>
        <taxon>asterids</taxon>
        <taxon>campanulids</taxon>
        <taxon>Asterales</taxon>
        <taxon>Asteraceae</taxon>
        <taxon>Asteroideae</taxon>
        <taxon>Heliantheae alliance</taxon>
        <taxon>Heliantheae</taxon>
        <taxon>Helianthus</taxon>
    </lineage>
</organism>
<gene>
    <name evidence="2" type="ORF">HannXRQ_Chr11g0342321</name>
    <name evidence="1" type="ORF">HanXRQr2_Chr15g0695441</name>
</gene>
<evidence type="ECO:0000313" key="3">
    <source>
        <dbReference type="Proteomes" id="UP000215914"/>
    </source>
</evidence>
<dbReference type="AlphaFoldDB" id="A0A251TCM1"/>
<reference evidence="2" key="2">
    <citation type="submission" date="2017-02" db="EMBL/GenBank/DDBJ databases">
        <title>Sunflower complete genome.</title>
        <authorList>
            <person name="Langlade N."/>
            <person name="Munos S."/>
        </authorList>
    </citation>
    <scope>NUCLEOTIDE SEQUENCE [LARGE SCALE GENOMIC DNA]</scope>
    <source>
        <tissue evidence="2">Leaves</tissue>
    </source>
</reference>
<evidence type="ECO:0000313" key="1">
    <source>
        <dbReference type="EMBL" id="KAF5764730.1"/>
    </source>
</evidence>
<accession>A0A251TCM1</accession>
<sequence>MELTKRCEEHERNSRRPSKVLICWLWAAMMKKTPILMTMARQGRRKDVRYHGQGTCIS</sequence>